<dbReference type="GO" id="GO:0005846">
    <property type="term" value="C:nuclear cap binding complex"/>
    <property type="evidence" value="ECO:0007669"/>
    <property type="project" value="InterPro"/>
</dbReference>
<evidence type="ECO:0000313" key="2">
    <source>
        <dbReference type="EMBL" id="THU97737.1"/>
    </source>
</evidence>
<dbReference type="GO" id="GO:0005634">
    <property type="term" value="C:nucleus"/>
    <property type="evidence" value="ECO:0007669"/>
    <property type="project" value="TreeGrafter"/>
</dbReference>
<reference evidence="2 3" key="1">
    <citation type="journal article" date="2019" name="Nat. Ecol. Evol.">
        <title>Megaphylogeny resolves global patterns of mushroom evolution.</title>
        <authorList>
            <person name="Varga T."/>
            <person name="Krizsan K."/>
            <person name="Foldi C."/>
            <person name="Dima B."/>
            <person name="Sanchez-Garcia M."/>
            <person name="Sanchez-Ramirez S."/>
            <person name="Szollosi G.J."/>
            <person name="Szarkandi J.G."/>
            <person name="Papp V."/>
            <person name="Albert L."/>
            <person name="Andreopoulos W."/>
            <person name="Angelini C."/>
            <person name="Antonin V."/>
            <person name="Barry K.W."/>
            <person name="Bougher N.L."/>
            <person name="Buchanan P."/>
            <person name="Buyck B."/>
            <person name="Bense V."/>
            <person name="Catcheside P."/>
            <person name="Chovatia M."/>
            <person name="Cooper J."/>
            <person name="Damon W."/>
            <person name="Desjardin D."/>
            <person name="Finy P."/>
            <person name="Geml J."/>
            <person name="Haridas S."/>
            <person name="Hughes K."/>
            <person name="Justo A."/>
            <person name="Karasinski D."/>
            <person name="Kautmanova I."/>
            <person name="Kiss B."/>
            <person name="Kocsube S."/>
            <person name="Kotiranta H."/>
            <person name="LaButti K.M."/>
            <person name="Lechner B.E."/>
            <person name="Liimatainen K."/>
            <person name="Lipzen A."/>
            <person name="Lukacs Z."/>
            <person name="Mihaltcheva S."/>
            <person name="Morgado L.N."/>
            <person name="Niskanen T."/>
            <person name="Noordeloos M.E."/>
            <person name="Ohm R.A."/>
            <person name="Ortiz-Santana B."/>
            <person name="Ovrebo C."/>
            <person name="Racz N."/>
            <person name="Riley R."/>
            <person name="Savchenko A."/>
            <person name="Shiryaev A."/>
            <person name="Soop K."/>
            <person name="Spirin V."/>
            <person name="Szebenyi C."/>
            <person name="Tomsovsky M."/>
            <person name="Tulloss R.E."/>
            <person name="Uehling J."/>
            <person name="Grigoriev I.V."/>
            <person name="Vagvolgyi C."/>
            <person name="Papp T."/>
            <person name="Martin F.M."/>
            <person name="Miettinen O."/>
            <person name="Hibbett D.S."/>
            <person name="Nagy L.G."/>
        </authorList>
    </citation>
    <scope>NUCLEOTIDE SEQUENCE [LARGE SCALE GENOMIC DNA]</scope>
    <source>
        <strain evidence="2 3">CBS 962.96</strain>
    </source>
</reference>
<dbReference type="GO" id="GO:0006406">
    <property type="term" value="P:mRNA export from nucleus"/>
    <property type="evidence" value="ECO:0007669"/>
    <property type="project" value="InterPro"/>
</dbReference>
<dbReference type="SUPFAM" id="SSF48371">
    <property type="entry name" value="ARM repeat"/>
    <property type="match status" value="1"/>
</dbReference>
<keyword evidence="3" id="KW-1185">Reference proteome</keyword>
<dbReference type="PANTHER" id="PTHR12412:SF2">
    <property type="entry name" value="NUCLEAR CAP-BINDING PROTEIN SUBUNIT 1"/>
    <property type="match status" value="1"/>
</dbReference>
<evidence type="ECO:0000313" key="3">
    <source>
        <dbReference type="Proteomes" id="UP000297245"/>
    </source>
</evidence>
<dbReference type="PANTHER" id="PTHR12412">
    <property type="entry name" value="CAP BINDING PROTEIN"/>
    <property type="match status" value="1"/>
</dbReference>
<dbReference type="OrthoDB" id="10252707at2759"/>
<dbReference type="InterPro" id="IPR015172">
    <property type="entry name" value="MIF4G-like_typ-1"/>
</dbReference>
<dbReference type="InterPro" id="IPR016024">
    <property type="entry name" value="ARM-type_fold"/>
</dbReference>
<dbReference type="GO" id="GO:0000184">
    <property type="term" value="P:nuclear-transcribed mRNA catabolic process, nonsense-mediated decay"/>
    <property type="evidence" value="ECO:0007669"/>
    <property type="project" value="TreeGrafter"/>
</dbReference>
<dbReference type="AlphaFoldDB" id="A0A4S8M645"/>
<dbReference type="GO" id="GO:0000339">
    <property type="term" value="F:RNA cap binding"/>
    <property type="evidence" value="ECO:0007669"/>
    <property type="project" value="InterPro"/>
</dbReference>
<sequence length="292" mass="32581">MVDIFEVNRKECARLLLEYLKWTLPGTFKPKPGAPPPEVELVVTHESTILDVYPLATIHKLNVILTDRARLITGVCKLSPQTVGAAVGKSIRKLYNSLSDGLDIDISRRFTEWFSIHMSNFNFAWIWKEWVPDLNLAVQHPKRDFMRRSLELEIQAMHFPDAYTIPEQAPGPNFEYDDPSRTISTTATTFTNIYVLLAKLHHGAAQNILNLFRGRSKAEGVIAHLDTLRNTLEFEASETGQSLDMFPPSFVSSPSNLSFILDLVVASGSSSTPTNGSPEAKVDILRASLTVA</sequence>
<organism evidence="2 3">
    <name type="scientific">Dendrothele bispora (strain CBS 962.96)</name>
    <dbReference type="NCBI Taxonomy" id="1314807"/>
    <lineage>
        <taxon>Eukaryota</taxon>
        <taxon>Fungi</taxon>
        <taxon>Dikarya</taxon>
        <taxon>Basidiomycota</taxon>
        <taxon>Agaricomycotina</taxon>
        <taxon>Agaricomycetes</taxon>
        <taxon>Agaricomycetidae</taxon>
        <taxon>Agaricales</taxon>
        <taxon>Agaricales incertae sedis</taxon>
        <taxon>Dendrothele</taxon>
    </lineage>
</organism>
<proteinExistence type="predicted"/>
<dbReference type="Gene3D" id="1.25.40.180">
    <property type="match status" value="1"/>
</dbReference>
<dbReference type="Proteomes" id="UP000297245">
    <property type="component" value="Unassembled WGS sequence"/>
</dbReference>
<feature type="domain" description="MIF4G-like type 1" evidence="1">
    <location>
        <begin position="1"/>
        <end position="156"/>
    </location>
</feature>
<dbReference type="Pfam" id="PF09088">
    <property type="entry name" value="MIF4G_like"/>
    <property type="match status" value="1"/>
</dbReference>
<gene>
    <name evidence="2" type="ORF">K435DRAFT_857297</name>
</gene>
<protein>
    <submittedName>
        <fullName evidence="2">ARM repeat-containing protein</fullName>
    </submittedName>
</protein>
<name>A0A4S8M645_DENBC</name>
<dbReference type="InterPro" id="IPR027159">
    <property type="entry name" value="CBP80"/>
</dbReference>
<dbReference type="EMBL" id="ML179149">
    <property type="protein sequence ID" value="THU97737.1"/>
    <property type="molecule type" value="Genomic_DNA"/>
</dbReference>
<dbReference type="GO" id="GO:0003729">
    <property type="term" value="F:mRNA binding"/>
    <property type="evidence" value="ECO:0007669"/>
    <property type="project" value="TreeGrafter"/>
</dbReference>
<evidence type="ECO:0000259" key="1">
    <source>
        <dbReference type="Pfam" id="PF09088"/>
    </source>
</evidence>
<accession>A0A4S8M645</accession>